<keyword evidence="5 6" id="KW-0408">Iron</keyword>
<evidence type="ECO:0000256" key="2">
    <source>
        <dbReference type="ARBA" id="ARBA00022617"/>
    </source>
</evidence>
<evidence type="ECO:0000313" key="9">
    <source>
        <dbReference type="EMBL" id="MXY33803.1"/>
    </source>
</evidence>
<dbReference type="Gene3D" id="1.20.120.10">
    <property type="entry name" value="Cytochrome c/b562"/>
    <property type="match status" value="1"/>
</dbReference>
<dbReference type="AlphaFoldDB" id="A0A6B0Y140"/>
<keyword evidence="3 6" id="KW-0479">Metal-binding</keyword>
<proteinExistence type="predicted"/>
<feature type="chain" id="PRO_5025417939" evidence="8">
    <location>
        <begin position="21"/>
        <end position="145"/>
    </location>
</feature>
<evidence type="ECO:0000256" key="8">
    <source>
        <dbReference type="SAM" id="SignalP"/>
    </source>
</evidence>
<dbReference type="InterPro" id="IPR012127">
    <property type="entry name" value="Cyt_c_prime"/>
</dbReference>
<keyword evidence="4" id="KW-0249">Electron transport</keyword>
<dbReference type="GO" id="GO:0009055">
    <property type="term" value="F:electron transfer activity"/>
    <property type="evidence" value="ECO:0007669"/>
    <property type="project" value="InterPro"/>
</dbReference>
<accession>A0A6B0Y140</accession>
<feature type="binding site" description="covalent" evidence="7">
    <location>
        <position position="139"/>
    </location>
    <ligand>
        <name>heme c</name>
        <dbReference type="ChEBI" id="CHEBI:61717"/>
    </ligand>
</feature>
<name>A0A6B0Y140_9RHOB</name>
<gene>
    <name evidence="9" type="ORF">F4Y60_06890</name>
</gene>
<evidence type="ECO:0000256" key="3">
    <source>
        <dbReference type="ARBA" id="ARBA00022723"/>
    </source>
</evidence>
<dbReference type="GO" id="GO:0022900">
    <property type="term" value="P:electron transport chain"/>
    <property type="evidence" value="ECO:0007669"/>
    <property type="project" value="InterPro"/>
</dbReference>
<sequence length="145" mass="15028">MKVRRITLGTALIAATAALAHQGVQNPAVKARMAAMSAISENMKTLGMMARGATEFDAEAARDAAAAIADHASAVPGLFEANETDPMSEARPEIWTSFEDFSAKASELESVAAGLSTSIVAPEDLVSAVGSLGASCRSCHSIYRE</sequence>
<comment type="caution">
    <text evidence="9">The sequence shown here is derived from an EMBL/GenBank/DDBJ whole genome shotgun (WGS) entry which is preliminary data.</text>
</comment>
<evidence type="ECO:0000256" key="7">
    <source>
        <dbReference type="PIRSR" id="PIRSR000027-2"/>
    </source>
</evidence>
<dbReference type="SUPFAM" id="SSF47175">
    <property type="entry name" value="Cytochromes"/>
    <property type="match status" value="1"/>
</dbReference>
<dbReference type="GO" id="GO:0020037">
    <property type="term" value="F:heme binding"/>
    <property type="evidence" value="ECO:0007669"/>
    <property type="project" value="InterPro"/>
</dbReference>
<dbReference type="PIRSF" id="PIRSF000027">
    <property type="entry name" value="Cytc_c_prime"/>
    <property type="match status" value="1"/>
</dbReference>
<reference evidence="9" key="1">
    <citation type="submission" date="2019-09" db="EMBL/GenBank/DDBJ databases">
        <title>Characterisation of the sponge microbiome using genome-centric metagenomics.</title>
        <authorList>
            <person name="Engelberts J.P."/>
            <person name="Robbins S.J."/>
            <person name="De Goeij J.M."/>
            <person name="Aranda M."/>
            <person name="Bell S.C."/>
            <person name="Webster N.S."/>
        </authorList>
    </citation>
    <scope>NUCLEOTIDE SEQUENCE</scope>
    <source>
        <strain evidence="9">SB0664_bin_43</strain>
    </source>
</reference>
<dbReference type="Pfam" id="PF01322">
    <property type="entry name" value="Cytochrom_C_2"/>
    <property type="match status" value="1"/>
</dbReference>
<feature type="binding site" description="covalent" evidence="7">
    <location>
        <position position="136"/>
    </location>
    <ligand>
        <name>heme c</name>
        <dbReference type="ChEBI" id="CHEBI:61717"/>
    </ligand>
</feature>
<evidence type="ECO:0000256" key="5">
    <source>
        <dbReference type="ARBA" id="ARBA00023004"/>
    </source>
</evidence>
<protein>
    <submittedName>
        <fullName evidence="9">Cytochrome c</fullName>
    </submittedName>
</protein>
<dbReference type="InterPro" id="IPR010980">
    <property type="entry name" value="Cyt_c/b562"/>
</dbReference>
<evidence type="ECO:0000256" key="6">
    <source>
        <dbReference type="PIRSR" id="PIRSR000027-1"/>
    </source>
</evidence>
<feature type="binding site" description="axial binding residue" evidence="6">
    <location>
        <position position="140"/>
    </location>
    <ligand>
        <name>heme c</name>
        <dbReference type="ChEBI" id="CHEBI:61717"/>
    </ligand>
    <ligandPart>
        <name>Fe</name>
        <dbReference type="ChEBI" id="CHEBI:18248"/>
    </ligandPart>
</feature>
<keyword evidence="2 7" id="KW-0349">Heme</keyword>
<dbReference type="PROSITE" id="PS51009">
    <property type="entry name" value="CYTCII"/>
    <property type="match status" value="1"/>
</dbReference>
<dbReference type="GO" id="GO:0042597">
    <property type="term" value="C:periplasmic space"/>
    <property type="evidence" value="ECO:0007669"/>
    <property type="project" value="InterPro"/>
</dbReference>
<organism evidence="9">
    <name type="scientific">Boseongicola sp. SB0664_bin_43</name>
    <dbReference type="NCBI Taxonomy" id="2604844"/>
    <lineage>
        <taxon>Bacteria</taxon>
        <taxon>Pseudomonadati</taxon>
        <taxon>Pseudomonadota</taxon>
        <taxon>Alphaproteobacteria</taxon>
        <taxon>Rhodobacterales</taxon>
        <taxon>Paracoccaceae</taxon>
        <taxon>Boseongicola</taxon>
    </lineage>
</organism>
<keyword evidence="8" id="KW-0732">Signal</keyword>
<dbReference type="EMBL" id="VXRY01000276">
    <property type="protein sequence ID" value="MXY33803.1"/>
    <property type="molecule type" value="Genomic_DNA"/>
</dbReference>
<comment type="PTM">
    <text evidence="7">Binds 1 heme group per subunit.</text>
</comment>
<feature type="signal peptide" evidence="8">
    <location>
        <begin position="1"/>
        <end position="20"/>
    </location>
</feature>
<evidence type="ECO:0000256" key="1">
    <source>
        <dbReference type="ARBA" id="ARBA00022448"/>
    </source>
</evidence>
<dbReference type="InterPro" id="IPR002321">
    <property type="entry name" value="Cyt_c_II"/>
</dbReference>
<dbReference type="GO" id="GO:0005506">
    <property type="term" value="F:iron ion binding"/>
    <property type="evidence" value="ECO:0007669"/>
    <property type="project" value="InterPro"/>
</dbReference>
<evidence type="ECO:0000256" key="4">
    <source>
        <dbReference type="ARBA" id="ARBA00022982"/>
    </source>
</evidence>
<keyword evidence="1" id="KW-0813">Transport</keyword>